<dbReference type="Proteomes" id="UP000199245">
    <property type="component" value="Unassembled WGS sequence"/>
</dbReference>
<dbReference type="EMBL" id="FMZW01000018">
    <property type="protein sequence ID" value="SDE00259.1"/>
    <property type="molecule type" value="Genomic_DNA"/>
</dbReference>
<organism evidence="1 2">
    <name type="scientific">Bradyrhizobium brasilense</name>
    <dbReference type="NCBI Taxonomy" id="1419277"/>
    <lineage>
        <taxon>Bacteria</taxon>
        <taxon>Pseudomonadati</taxon>
        <taxon>Pseudomonadota</taxon>
        <taxon>Alphaproteobacteria</taxon>
        <taxon>Hyphomicrobiales</taxon>
        <taxon>Nitrobacteraceae</taxon>
        <taxon>Bradyrhizobium</taxon>
    </lineage>
</organism>
<reference evidence="1 2" key="1">
    <citation type="submission" date="2016-10" db="EMBL/GenBank/DDBJ databases">
        <authorList>
            <person name="de Groot N.N."/>
        </authorList>
    </citation>
    <scope>NUCLEOTIDE SEQUENCE [LARGE SCALE GENOMIC DNA]</scope>
    <source>
        <strain evidence="1 2">R5</strain>
    </source>
</reference>
<dbReference type="InterPro" id="IPR016024">
    <property type="entry name" value="ARM-type_fold"/>
</dbReference>
<dbReference type="AlphaFoldDB" id="A0A1G6ZC79"/>
<name>A0A1G6ZC79_9BRAD</name>
<gene>
    <name evidence="1" type="ORF">SAMN05216337_101837</name>
</gene>
<evidence type="ECO:0000313" key="2">
    <source>
        <dbReference type="Proteomes" id="UP000199245"/>
    </source>
</evidence>
<accession>A0A1G6ZC79</accession>
<sequence>MLADHTYELSRAAAHRIAPQQLGQLMSDEELEFRHIVARGVSNERPLATANDLDAPVRVENIQRLLPEPLTAPQRAPGPHVYHAVARCIAAGESADGDKDELMRDLACAGMAASLRVHEGVVHE</sequence>
<evidence type="ECO:0000313" key="1">
    <source>
        <dbReference type="EMBL" id="SDE00259.1"/>
    </source>
</evidence>
<protein>
    <submittedName>
        <fullName evidence="1">Uncharacterized protein</fullName>
    </submittedName>
</protein>
<dbReference type="SUPFAM" id="SSF48371">
    <property type="entry name" value="ARM repeat"/>
    <property type="match status" value="1"/>
</dbReference>
<proteinExistence type="predicted"/>